<reference evidence="2 3" key="1">
    <citation type="submission" date="2020-02" db="EMBL/GenBank/DDBJ databases">
        <title>Draft genome sequence of Limisphaera ngatamarikiensis NGM72.4T, a thermophilic Verrucomicrobia grouped in subdivision 3.</title>
        <authorList>
            <person name="Carere C.R."/>
            <person name="Steen J."/>
            <person name="Hugenholtz P."/>
            <person name="Stott M.B."/>
        </authorList>
    </citation>
    <scope>NUCLEOTIDE SEQUENCE [LARGE SCALE GENOMIC DNA]</scope>
    <source>
        <strain evidence="2 3">NGM72.4</strain>
    </source>
</reference>
<proteinExistence type="predicted"/>
<feature type="signal peptide" evidence="1">
    <location>
        <begin position="1"/>
        <end position="28"/>
    </location>
</feature>
<comment type="caution">
    <text evidence="2">The sequence shown here is derived from an EMBL/GenBank/DDBJ whole genome shotgun (WGS) entry which is preliminary data.</text>
</comment>
<sequence>MKPMQMPVLRGLSRAAAVFFLAAGLARAQNTNYVIDTFDTGVPSQWWATWWGNGAITWDSTQDANGDPNSGSAYITANTIDSQNTYVIARSFGGWAWDNGKPVNFTLFTNLQIWIKWDSDNSSMPLSVFNSSGDRLGVMIHPQSANWDGGRLVSLGTVTIPEEASNRWVRINVPINPQLAGIEEATALVFKRWDPSENTGHTIAFWIDNIELQAAVAPPPPPTVSVVPAEPGLNLIASGAGQYQRQSIYTRGDTYGWMGAPGPVTYSVTIKRPPVGGWNGFQVHMFIAPTQDNLPWGTGDSAIDWNATNIVFVQISGGAGPGATARFMVKTNQGSGNSMLWSYGTLATVDSDVSEGTWQVVFNNSTDVTILTPGGTSTNFTIPAEWVQYFNGPAVVHVGAQPNSFDNLGKSVILSRVQITGVPTPLDDSFSGNSLNTDLWGIAAENPAGVLVVPPNARYWFRWTLPADSDAIVMARTNLTQGGWTELAAGAPINLGGARQVLLTSDILPNSSTLFLALGKRVFTKLLVLLPGETAAPGTPTGRSGTPDPVMVWTPFDLTVIAVDENWYPVRGVNHVITLSSDDMAFTFGNDVQMVNGVANFPGVYFGNEGTFTITATSVDDPTKTGTSTPVRVGPLQ</sequence>
<dbReference type="RefSeq" id="WP_165109035.1">
    <property type="nucleotide sequence ID" value="NZ_JAAKYA010000092.1"/>
</dbReference>
<evidence type="ECO:0000313" key="2">
    <source>
        <dbReference type="EMBL" id="NGO40436.1"/>
    </source>
</evidence>
<keyword evidence="1" id="KW-0732">Signal</keyword>
<dbReference type="EMBL" id="JAAKYA010000092">
    <property type="protein sequence ID" value="NGO40436.1"/>
    <property type="molecule type" value="Genomic_DNA"/>
</dbReference>
<feature type="chain" id="PRO_5026804596" evidence="1">
    <location>
        <begin position="29"/>
        <end position="637"/>
    </location>
</feature>
<accession>A0A6M1RKZ0</accession>
<gene>
    <name evidence="2" type="ORF">G4L39_13695</name>
</gene>
<name>A0A6M1RKZ0_9BACT</name>
<evidence type="ECO:0000256" key="1">
    <source>
        <dbReference type="SAM" id="SignalP"/>
    </source>
</evidence>
<organism evidence="2 3">
    <name type="scientific">Limisphaera ngatamarikiensis</name>
    <dbReference type="NCBI Taxonomy" id="1324935"/>
    <lineage>
        <taxon>Bacteria</taxon>
        <taxon>Pseudomonadati</taxon>
        <taxon>Verrucomicrobiota</taxon>
        <taxon>Verrucomicrobiia</taxon>
        <taxon>Limisphaerales</taxon>
        <taxon>Limisphaeraceae</taxon>
        <taxon>Limisphaera</taxon>
    </lineage>
</organism>
<protein>
    <submittedName>
        <fullName evidence="2">Uncharacterized protein</fullName>
    </submittedName>
</protein>
<keyword evidence="3" id="KW-1185">Reference proteome</keyword>
<dbReference type="Proteomes" id="UP000477311">
    <property type="component" value="Unassembled WGS sequence"/>
</dbReference>
<evidence type="ECO:0000313" key="3">
    <source>
        <dbReference type="Proteomes" id="UP000477311"/>
    </source>
</evidence>
<dbReference type="AlphaFoldDB" id="A0A6M1RKZ0"/>